<evidence type="ECO:0000256" key="9">
    <source>
        <dbReference type="ARBA" id="ARBA00023146"/>
    </source>
</evidence>
<dbReference type="GO" id="GO:0005739">
    <property type="term" value="C:mitochondrion"/>
    <property type="evidence" value="ECO:0007669"/>
    <property type="project" value="UniProtKB-SubCell"/>
</dbReference>
<dbReference type="EC" id="6.1.1.5" evidence="4"/>
<evidence type="ECO:0000256" key="3">
    <source>
        <dbReference type="ARBA" id="ARBA00005594"/>
    </source>
</evidence>
<dbReference type="InterPro" id="IPR002300">
    <property type="entry name" value="aa-tRNA-synth_Ia"/>
</dbReference>
<dbReference type="SUPFAM" id="SSF47323">
    <property type="entry name" value="Anticodon-binding domain of a subclass of class I aminoacyl-tRNA synthetases"/>
    <property type="match status" value="1"/>
</dbReference>
<evidence type="ECO:0000256" key="4">
    <source>
        <dbReference type="ARBA" id="ARBA00013165"/>
    </source>
</evidence>
<dbReference type="OMA" id="PVYWGTE"/>
<comment type="catalytic activity">
    <reaction evidence="11">
        <text>tRNA(Ile) + L-isoleucine + ATP = L-isoleucyl-tRNA(Ile) + AMP + diphosphate</text>
        <dbReference type="Rhea" id="RHEA:11060"/>
        <dbReference type="Rhea" id="RHEA-COMP:9666"/>
        <dbReference type="Rhea" id="RHEA-COMP:9695"/>
        <dbReference type="ChEBI" id="CHEBI:30616"/>
        <dbReference type="ChEBI" id="CHEBI:33019"/>
        <dbReference type="ChEBI" id="CHEBI:58045"/>
        <dbReference type="ChEBI" id="CHEBI:78442"/>
        <dbReference type="ChEBI" id="CHEBI:78528"/>
        <dbReference type="ChEBI" id="CHEBI:456215"/>
        <dbReference type="EC" id="6.1.1.5"/>
    </reaction>
</comment>
<comment type="subcellular location">
    <subcellularLocation>
        <location evidence="2">Cytoplasm</location>
    </subcellularLocation>
    <subcellularLocation>
        <location evidence="1">Mitochondrion</location>
    </subcellularLocation>
</comment>
<dbReference type="InterPro" id="IPR001412">
    <property type="entry name" value="aa-tRNA-synth_I_CS"/>
</dbReference>
<sequence length="970" mass="110589">MLLNSQRLLKPLKITNSCNLTRTLFTTKYLLTKNSEESQSNHQFNNTLLLPKTDFPLRNDILKTEAKYRPKLSEELYEWQIKNNTGEQFILHDGPPYANGDLHLGHALNKIIKDIINRFELLKGKKINYIPGWDCHGLPIEMKVTSKLKGKKLEPLETRKLARELALTTVKSQLQEFKSYGVMADWNTTYKTLSKDYVIRQLNVVKNLVKSGIFYRQFRPVYWSPSSQTALAESELEYNEKHTSKSAYVKFGLNNNSELLKEFEGINLLIWTTTPWTLPANQAVSVNPELTYSVVKTTENVTYIVAKDLISSLESILGELTTLKDIQGSDLQGLTYKNPLTNENCPILMGGHVTNVSGTGLVHTAPAHGMDDYLVCKAHGIHAVSLVNDYGKYNASAGEELQGKSVLGEGNQLVIDKLTQMGHLIHLNQIVHSYPYDWRTKKPVIQRATPQWFANLEGLSSKALDSLKNVETIPPSGKNRLQSFIGLRTEWCVSRQRAWGVPIPVFYDSETGEALLTPDSIDYVIGKLGEFDVDAWWTLPVEDLIHPKYLEGGKKYVKGFDTLDVWFDSGTSWTLINELFPRDANQPVADVYFEGSDQHRGWFQSSLLTSISQVNKAPFKTLITHGFVLDNKGQKMSKSLGNIIEPKTVINGSKGFPQYGADLLRYWAASSEFVKEVSVGKESLKIINNTFKKLRNTSRFLLGNLNEFNPKTQTVEYNKLTELDKFALHQLYQFHKKVTNHFNKYQFNQVVQELNRYTSADLSSFYLDCRKDRLYADDPSSIERLSTQTVLFEILKVYNQTLAPLVPHLAEEIFDYSKNLYELKSPENPSVFHNQWAELPTEWDRSNSEFDTNWQFNLKLRNLSNRVVGQARDSGFLKSSLEVELAFSFQNLPNNIQFNEEELSQLCITSNVNIISPEEFASSNIEFKLDETLTLSNIRKSKGFKCPRCWVYSAKSENCLCSRCSKVVKV</sequence>
<keyword evidence="9 13" id="KW-0030">Aminoacyl-tRNA synthetase</keyword>
<dbReference type="SUPFAM" id="SSF50677">
    <property type="entry name" value="ValRS/IleRS/LeuRS editing domain"/>
    <property type="match status" value="1"/>
</dbReference>
<evidence type="ECO:0000256" key="5">
    <source>
        <dbReference type="ARBA" id="ARBA00022598"/>
    </source>
</evidence>
<dbReference type="PANTHER" id="PTHR42765:SF1">
    <property type="entry name" value="ISOLEUCINE--TRNA LIGASE, MITOCHONDRIAL"/>
    <property type="match status" value="1"/>
</dbReference>
<feature type="domain" description="Methionyl/Valyl/Leucyl/Isoleucyl-tRNA synthetase anticodon-binding" evidence="15">
    <location>
        <begin position="724"/>
        <end position="872"/>
    </location>
</feature>
<evidence type="ECO:0000313" key="17">
    <source>
        <dbReference type="Proteomes" id="UP000070444"/>
    </source>
</evidence>
<dbReference type="PROSITE" id="PS00178">
    <property type="entry name" value="AA_TRNA_LIGASE_I"/>
    <property type="match status" value="1"/>
</dbReference>
<dbReference type="GO" id="GO:0006428">
    <property type="term" value="P:isoleucyl-tRNA aminoacylation"/>
    <property type="evidence" value="ECO:0007669"/>
    <property type="project" value="InterPro"/>
</dbReference>
<evidence type="ECO:0000259" key="15">
    <source>
        <dbReference type="Pfam" id="PF08264"/>
    </source>
</evidence>
<dbReference type="InterPro" id="IPR050081">
    <property type="entry name" value="Ile-tRNA_ligase"/>
</dbReference>
<evidence type="ECO:0000256" key="13">
    <source>
        <dbReference type="RuleBase" id="RU363035"/>
    </source>
</evidence>
<name>A0A137P743_CONC2</name>
<dbReference type="FunFam" id="3.40.50.620:FF:000111">
    <property type="entry name" value="Mitochondrial isoleucyl-tRNA synthetase"/>
    <property type="match status" value="1"/>
</dbReference>
<accession>A0A137P743</accession>
<evidence type="ECO:0000256" key="10">
    <source>
        <dbReference type="ARBA" id="ARBA00032665"/>
    </source>
</evidence>
<evidence type="ECO:0000256" key="7">
    <source>
        <dbReference type="ARBA" id="ARBA00022840"/>
    </source>
</evidence>
<dbReference type="CDD" id="cd07960">
    <property type="entry name" value="Anticodon_Ia_Ile_BEm"/>
    <property type="match status" value="1"/>
</dbReference>
<organism evidence="16 17">
    <name type="scientific">Conidiobolus coronatus (strain ATCC 28846 / CBS 209.66 / NRRL 28638)</name>
    <name type="common">Delacroixia coronata</name>
    <dbReference type="NCBI Taxonomy" id="796925"/>
    <lineage>
        <taxon>Eukaryota</taxon>
        <taxon>Fungi</taxon>
        <taxon>Fungi incertae sedis</taxon>
        <taxon>Zoopagomycota</taxon>
        <taxon>Entomophthoromycotina</taxon>
        <taxon>Entomophthoromycetes</taxon>
        <taxon>Entomophthorales</taxon>
        <taxon>Ancylistaceae</taxon>
        <taxon>Conidiobolus</taxon>
    </lineage>
</organism>
<dbReference type="Pfam" id="PF00133">
    <property type="entry name" value="tRNA-synt_1"/>
    <property type="match status" value="1"/>
</dbReference>
<dbReference type="Gene3D" id="3.40.50.620">
    <property type="entry name" value="HUPs"/>
    <property type="match status" value="2"/>
</dbReference>
<dbReference type="HAMAP" id="MF_02002">
    <property type="entry name" value="Ile_tRNA_synth_type1"/>
    <property type="match status" value="1"/>
</dbReference>
<dbReference type="EMBL" id="KQ964491">
    <property type="protein sequence ID" value="KXN70833.1"/>
    <property type="molecule type" value="Genomic_DNA"/>
</dbReference>
<dbReference type="InterPro" id="IPR013155">
    <property type="entry name" value="M/V/L/I-tRNA-synth_anticd-bd"/>
</dbReference>
<comment type="similarity">
    <text evidence="3 13">Belongs to the class-I aminoacyl-tRNA synthetase family.</text>
</comment>
<dbReference type="SUPFAM" id="SSF52374">
    <property type="entry name" value="Nucleotidylyl transferase"/>
    <property type="match status" value="1"/>
</dbReference>
<dbReference type="InterPro" id="IPR014729">
    <property type="entry name" value="Rossmann-like_a/b/a_fold"/>
</dbReference>
<dbReference type="FunFam" id="3.90.740.10:FF:000009">
    <property type="entry name" value="Isoleucyl-tRNA synthetase 2, mitochondrial"/>
    <property type="match status" value="1"/>
</dbReference>
<evidence type="ECO:0000256" key="12">
    <source>
        <dbReference type="ARBA" id="ARBA00068280"/>
    </source>
</evidence>
<gene>
    <name evidence="16" type="ORF">CONCODRAFT_81705</name>
</gene>
<feature type="domain" description="Aminoacyl-tRNA synthetase class Ia" evidence="14">
    <location>
        <begin position="75"/>
        <end position="678"/>
    </location>
</feature>
<dbReference type="InterPro" id="IPR009008">
    <property type="entry name" value="Val/Leu/Ile-tRNA-synth_edit"/>
</dbReference>
<keyword evidence="17" id="KW-1185">Reference proteome</keyword>
<evidence type="ECO:0000313" key="16">
    <source>
        <dbReference type="EMBL" id="KXN70833.1"/>
    </source>
</evidence>
<dbReference type="InterPro" id="IPR009080">
    <property type="entry name" value="tRNAsynth_Ia_anticodon-bd"/>
</dbReference>
<dbReference type="CDD" id="cd00818">
    <property type="entry name" value="IleRS_core"/>
    <property type="match status" value="1"/>
</dbReference>
<dbReference type="PANTHER" id="PTHR42765">
    <property type="entry name" value="SOLEUCYL-TRNA SYNTHETASE"/>
    <property type="match status" value="1"/>
</dbReference>
<dbReference type="Proteomes" id="UP000070444">
    <property type="component" value="Unassembled WGS sequence"/>
</dbReference>
<dbReference type="GO" id="GO:0002161">
    <property type="term" value="F:aminoacyl-tRNA deacylase activity"/>
    <property type="evidence" value="ECO:0007669"/>
    <property type="project" value="InterPro"/>
</dbReference>
<keyword evidence="6 13" id="KW-0547">Nucleotide-binding</keyword>
<dbReference type="InterPro" id="IPR002301">
    <property type="entry name" value="Ile-tRNA-ligase"/>
</dbReference>
<dbReference type="Gene3D" id="3.90.740.10">
    <property type="entry name" value="Valyl/Leucyl/Isoleucyl-tRNA synthetase, editing domain"/>
    <property type="match status" value="1"/>
</dbReference>
<dbReference type="GO" id="GO:0005524">
    <property type="term" value="F:ATP binding"/>
    <property type="evidence" value="ECO:0007669"/>
    <property type="project" value="UniProtKB-KW"/>
</dbReference>
<dbReference type="NCBIfam" id="TIGR00392">
    <property type="entry name" value="ileS"/>
    <property type="match status" value="1"/>
</dbReference>
<keyword evidence="8 13" id="KW-0648">Protein biosynthesis</keyword>
<dbReference type="GO" id="GO:0000049">
    <property type="term" value="F:tRNA binding"/>
    <property type="evidence" value="ECO:0007669"/>
    <property type="project" value="InterPro"/>
</dbReference>
<proteinExistence type="inferred from homology"/>
<keyword evidence="5 13" id="KW-0436">Ligase</keyword>
<evidence type="ECO:0000256" key="6">
    <source>
        <dbReference type="ARBA" id="ARBA00022741"/>
    </source>
</evidence>
<dbReference type="STRING" id="796925.A0A137P743"/>
<dbReference type="GO" id="GO:0004822">
    <property type="term" value="F:isoleucine-tRNA ligase activity"/>
    <property type="evidence" value="ECO:0007669"/>
    <property type="project" value="UniProtKB-EC"/>
</dbReference>
<evidence type="ECO:0000256" key="11">
    <source>
        <dbReference type="ARBA" id="ARBA00048359"/>
    </source>
</evidence>
<dbReference type="Gene3D" id="1.10.730.20">
    <property type="match status" value="1"/>
</dbReference>
<evidence type="ECO:0000256" key="2">
    <source>
        <dbReference type="ARBA" id="ARBA00004496"/>
    </source>
</evidence>
<keyword evidence="7 13" id="KW-0067">ATP-binding</keyword>
<dbReference type="PRINTS" id="PR00984">
    <property type="entry name" value="TRNASYNTHILE"/>
</dbReference>
<evidence type="ECO:0000259" key="14">
    <source>
        <dbReference type="Pfam" id="PF00133"/>
    </source>
</evidence>
<dbReference type="AlphaFoldDB" id="A0A137P743"/>
<reference evidence="16 17" key="1">
    <citation type="journal article" date="2015" name="Genome Biol. Evol.">
        <title>Phylogenomic analyses indicate that early fungi evolved digesting cell walls of algal ancestors of land plants.</title>
        <authorList>
            <person name="Chang Y."/>
            <person name="Wang S."/>
            <person name="Sekimoto S."/>
            <person name="Aerts A.L."/>
            <person name="Choi C."/>
            <person name="Clum A."/>
            <person name="LaButti K.M."/>
            <person name="Lindquist E.A."/>
            <person name="Yee Ngan C."/>
            <person name="Ohm R.A."/>
            <person name="Salamov A.A."/>
            <person name="Grigoriev I.V."/>
            <person name="Spatafora J.W."/>
            <person name="Berbee M.L."/>
        </authorList>
    </citation>
    <scope>NUCLEOTIDE SEQUENCE [LARGE SCALE GENOMIC DNA]</scope>
    <source>
        <strain evidence="16 17">NRRL 28638</strain>
    </source>
</reference>
<dbReference type="InterPro" id="IPR023585">
    <property type="entry name" value="Ile-tRNA-ligase_type1"/>
</dbReference>
<dbReference type="Pfam" id="PF08264">
    <property type="entry name" value="Anticodon_1"/>
    <property type="match status" value="1"/>
</dbReference>
<dbReference type="InterPro" id="IPR033708">
    <property type="entry name" value="Anticodon_Ile_BEm"/>
</dbReference>
<protein>
    <recommendedName>
        <fullName evidence="12">Isoleucine--tRNA ligase, mitochondrial</fullName>
        <ecNumber evidence="4">6.1.1.5</ecNumber>
    </recommendedName>
    <alternativeName>
        <fullName evidence="10">Isoleucyl-tRNA synthetase</fullName>
    </alternativeName>
</protein>
<evidence type="ECO:0000256" key="8">
    <source>
        <dbReference type="ARBA" id="ARBA00022917"/>
    </source>
</evidence>
<dbReference type="GO" id="GO:0032543">
    <property type="term" value="P:mitochondrial translation"/>
    <property type="evidence" value="ECO:0007669"/>
    <property type="project" value="EnsemblFungi"/>
</dbReference>
<dbReference type="OrthoDB" id="10264412at2759"/>
<evidence type="ECO:0000256" key="1">
    <source>
        <dbReference type="ARBA" id="ARBA00004173"/>
    </source>
</evidence>